<name>A0ABD5H1V5_9ENTR</name>
<evidence type="ECO:0000313" key="3">
    <source>
        <dbReference type="Proteomes" id="UP001269984"/>
    </source>
</evidence>
<dbReference type="Pfam" id="PF04448">
    <property type="entry name" value="DUF551"/>
    <property type="match status" value="1"/>
</dbReference>
<reference evidence="2 3" key="1">
    <citation type="submission" date="2023-10" db="EMBL/GenBank/DDBJ databases">
        <title>Fecal carriage and genetic characteristics of carbapenem-resistant Enterobacterales among healthy adults from four provinces of China.</title>
        <authorList>
            <person name="Li Y."/>
            <person name="Zhang R."/>
        </authorList>
    </citation>
    <scope>NUCLEOTIDE SEQUENCE [LARGE SCALE GENOMIC DNA]</scope>
    <source>
        <strain evidence="2 3">HN-71</strain>
    </source>
</reference>
<gene>
    <name evidence="2" type="ORF">RYZ90_13085</name>
</gene>
<dbReference type="Proteomes" id="UP001269984">
    <property type="component" value="Unassembled WGS sequence"/>
</dbReference>
<dbReference type="RefSeq" id="WP_063930892.1">
    <property type="nucleotide sequence ID" value="NZ_JAWPAZ010000004.1"/>
</dbReference>
<sequence length="61" mass="7079">MEWIKCSDRMPEQYVEVLVCSDCGSRYIAALNRSMAWDDGDFFDDIQNITHWQPLPEPPAS</sequence>
<comment type="caution">
    <text evidence="2">The sequence shown here is derived from an EMBL/GenBank/DDBJ whole genome shotgun (WGS) entry which is preliminary data.</text>
</comment>
<accession>A0ABD5H1V5</accession>
<dbReference type="AlphaFoldDB" id="A0ABD5H1V5"/>
<dbReference type="EMBL" id="JAWPAZ010000004">
    <property type="protein sequence ID" value="MDW2634780.1"/>
    <property type="molecule type" value="Genomic_DNA"/>
</dbReference>
<dbReference type="InterPro" id="IPR007539">
    <property type="entry name" value="DUF551"/>
</dbReference>
<feature type="domain" description="DUF551" evidence="1">
    <location>
        <begin position="2"/>
        <end position="59"/>
    </location>
</feature>
<proteinExistence type="predicted"/>
<evidence type="ECO:0000313" key="2">
    <source>
        <dbReference type="EMBL" id="MDW2634780.1"/>
    </source>
</evidence>
<protein>
    <submittedName>
        <fullName evidence="2">DUF551 domain-containing protein</fullName>
    </submittedName>
</protein>
<evidence type="ECO:0000259" key="1">
    <source>
        <dbReference type="Pfam" id="PF04448"/>
    </source>
</evidence>
<organism evidence="2 3">
    <name type="scientific">Citrobacter portucalensis</name>
    <dbReference type="NCBI Taxonomy" id="1639133"/>
    <lineage>
        <taxon>Bacteria</taxon>
        <taxon>Pseudomonadati</taxon>
        <taxon>Pseudomonadota</taxon>
        <taxon>Gammaproteobacteria</taxon>
        <taxon>Enterobacterales</taxon>
        <taxon>Enterobacteriaceae</taxon>
        <taxon>Citrobacter</taxon>
        <taxon>Citrobacter freundii complex</taxon>
    </lineage>
</organism>